<feature type="non-terminal residue" evidence="7">
    <location>
        <position position="225"/>
    </location>
</feature>
<feature type="domain" description="Integrase catalytic" evidence="6">
    <location>
        <begin position="116"/>
        <end position="225"/>
    </location>
</feature>
<dbReference type="NCBIfam" id="NF033546">
    <property type="entry name" value="transpos_IS21"/>
    <property type="match status" value="1"/>
</dbReference>
<evidence type="ECO:0000256" key="3">
    <source>
        <dbReference type="ARBA" id="ARBA00023125"/>
    </source>
</evidence>
<keyword evidence="3" id="KW-0238">DNA-binding</keyword>
<dbReference type="Pfam" id="PF00665">
    <property type="entry name" value="rve"/>
    <property type="match status" value="1"/>
</dbReference>
<dbReference type="InterPro" id="IPR036397">
    <property type="entry name" value="RNaseH_sf"/>
</dbReference>
<evidence type="ECO:0000313" key="7">
    <source>
        <dbReference type="EMBL" id="MDD1796458.1"/>
    </source>
</evidence>
<evidence type="ECO:0000256" key="2">
    <source>
        <dbReference type="ARBA" id="ARBA00022578"/>
    </source>
</evidence>
<evidence type="ECO:0000256" key="1">
    <source>
        <dbReference type="ARBA" id="ARBA00009277"/>
    </source>
</evidence>
<proteinExistence type="inferred from homology"/>
<evidence type="ECO:0000256" key="4">
    <source>
        <dbReference type="ARBA" id="ARBA00023172"/>
    </source>
</evidence>
<keyword evidence="8" id="KW-1185">Reference proteome</keyword>
<evidence type="ECO:0000313" key="8">
    <source>
        <dbReference type="Proteomes" id="UP001149400"/>
    </source>
</evidence>
<comment type="caution">
    <text evidence="7">The sequence shown here is derived from an EMBL/GenBank/DDBJ whole genome shotgun (WGS) entry which is preliminary data.</text>
</comment>
<protein>
    <submittedName>
        <fullName evidence="7">IS21 family transposase</fullName>
    </submittedName>
</protein>
<dbReference type="PROSITE" id="PS50994">
    <property type="entry name" value="INTEGRASE"/>
    <property type="match status" value="1"/>
</dbReference>
<dbReference type="PANTHER" id="PTHR35004">
    <property type="entry name" value="TRANSPOSASE RV3428C-RELATED"/>
    <property type="match status" value="1"/>
</dbReference>
<dbReference type="Gene3D" id="1.10.10.60">
    <property type="entry name" value="Homeodomain-like"/>
    <property type="match status" value="1"/>
</dbReference>
<organism evidence="7 8">
    <name type="scientific">Enterovibrio gelatinilyticus</name>
    <dbReference type="NCBI Taxonomy" id="2899819"/>
    <lineage>
        <taxon>Bacteria</taxon>
        <taxon>Pseudomonadati</taxon>
        <taxon>Pseudomonadota</taxon>
        <taxon>Gammaproteobacteria</taxon>
        <taxon>Vibrionales</taxon>
        <taxon>Vibrionaceae</taxon>
        <taxon>Enterovibrio</taxon>
    </lineage>
</organism>
<dbReference type="InterPro" id="IPR012337">
    <property type="entry name" value="RNaseH-like_sf"/>
</dbReference>
<gene>
    <name evidence="7" type="primary">istA</name>
    <name evidence="7" type="ORF">LRP50_25420</name>
</gene>
<reference evidence="7" key="1">
    <citation type="submission" date="2021-12" db="EMBL/GenBank/DDBJ databases">
        <title>Enterovibrio ZSDZ35 sp. nov. and Enterovibrio ZSDZ42 sp. nov., isolated from coastal seawater in Qingdao.</title>
        <authorList>
            <person name="Zhang P."/>
        </authorList>
    </citation>
    <scope>NUCLEOTIDE SEQUENCE</scope>
    <source>
        <strain evidence="7">ZSDZ42</strain>
    </source>
</reference>
<dbReference type="RefSeq" id="WP_274167177.1">
    <property type="nucleotide sequence ID" value="NZ_JAJUBC010000104.1"/>
</dbReference>
<dbReference type="EMBL" id="JAJUBC010000104">
    <property type="protein sequence ID" value="MDD1796458.1"/>
    <property type="molecule type" value="Genomic_DNA"/>
</dbReference>
<dbReference type="SUPFAM" id="SSF53098">
    <property type="entry name" value="Ribonuclease H-like"/>
    <property type="match status" value="1"/>
</dbReference>
<evidence type="ECO:0000259" key="6">
    <source>
        <dbReference type="PROSITE" id="PS50994"/>
    </source>
</evidence>
<dbReference type="Gene3D" id="3.30.420.10">
    <property type="entry name" value="Ribonuclease H-like superfamily/Ribonuclease H"/>
    <property type="match status" value="1"/>
</dbReference>
<feature type="domain" description="HTH IS21-type" evidence="5">
    <location>
        <begin position="5"/>
        <end position="68"/>
    </location>
</feature>
<accession>A0ABT5R868</accession>
<dbReference type="InterPro" id="IPR001584">
    <property type="entry name" value="Integrase_cat-core"/>
</dbReference>
<dbReference type="PANTHER" id="PTHR35004:SF6">
    <property type="entry name" value="TRANSPOSASE"/>
    <property type="match status" value="1"/>
</dbReference>
<dbReference type="PROSITE" id="PS50531">
    <property type="entry name" value="HTH_IS21"/>
    <property type="match status" value="1"/>
</dbReference>
<dbReference type="Pfam" id="PF13936">
    <property type="entry name" value="HTH_38"/>
    <property type="match status" value="1"/>
</dbReference>
<dbReference type="InterPro" id="IPR017894">
    <property type="entry name" value="HTH_IS21_transposase_type"/>
</dbReference>
<dbReference type="Proteomes" id="UP001149400">
    <property type="component" value="Unassembled WGS sequence"/>
</dbReference>
<dbReference type="InterPro" id="IPR025246">
    <property type="entry name" value="IS30-like_HTH"/>
</dbReference>
<name>A0ABT5R868_9GAMM</name>
<keyword evidence="2" id="KW-0815">Transposition</keyword>
<evidence type="ECO:0000259" key="5">
    <source>
        <dbReference type="PROSITE" id="PS50531"/>
    </source>
</evidence>
<comment type="similarity">
    <text evidence="1">Belongs to the transposase IS21/IS408/IS1162 family.</text>
</comment>
<sequence>MINQEQLVDIHVLHQQGQSIRRIAKTLGVSRNTVRAYLRNKDRLPVYPERQSRLSKLDPYYDYLLGRIEAAKPHWIPATVLLREIKALGYDGGITMLKERIKQYKPTVPADPVVRFETEPGQQMQVDFTTITHHGKRIKAFVATLGYSRTTFVRFTERERQEDWIEGLEEAFEYFGGVPREVLFDNAKAIMIERDAYGEGHHRWNAALLATAKKYHFKPKACRPY</sequence>
<keyword evidence="4" id="KW-0233">DNA recombination</keyword>